<evidence type="ECO:0000256" key="2">
    <source>
        <dbReference type="ARBA" id="ARBA00022723"/>
    </source>
</evidence>
<keyword evidence="2" id="KW-0479">Metal-binding</keyword>
<evidence type="ECO:0000256" key="8">
    <source>
        <dbReference type="ARBA" id="ARBA00023242"/>
    </source>
</evidence>
<dbReference type="PANTHER" id="PTHR13763">
    <property type="entry name" value="BREAST CANCER TYPE 1 SUSCEPTIBILITY PROTEIN BRCA1"/>
    <property type="match status" value="1"/>
</dbReference>
<evidence type="ECO:0000313" key="13">
    <source>
        <dbReference type="EMBL" id="KAG7351376.1"/>
    </source>
</evidence>
<keyword evidence="6" id="KW-0862">Zinc</keyword>
<evidence type="ECO:0000259" key="11">
    <source>
        <dbReference type="PROSITE" id="PS50089"/>
    </source>
</evidence>
<protein>
    <submittedName>
        <fullName evidence="13">Zinc finger C3HC4 type domain containing protein</fullName>
    </submittedName>
</protein>
<evidence type="ECO:0000256" key="4">
    <source>
        <dbReference type="ARBA" id="ARBA00022763"/>
    </source>
</evidence>
<dbReference type="PANTHER" id="PTHR13763:SF0">
    <property type="entry name" value="BREAST CANCER TYPE 1 SUSCEPTIBILITY PROTEIN"/>
    <property type="match status" value="1"/>
</dbReference>
<dbReference type="AlphaFoldDB" id="A0A9K3KYF1"/>
<dbReference type="CDD" id="cd00027">
    <property type="entry name" value="BRCT"/>
    <property type="match status" value="1"/>
</dbReference>
<feature type="compositionally biased region" description="Polar residues" evidence="10">
    <location>
        <begin position="388"/>
        <end position="397"/>
    </location>
</feature>
<feature type="region of interest" description="Disordered" evidence="10">
    <location>
        <begin position="1"/>
        <end position="23"/>
    </location>
</feature>
<comment type="subcellular location">
    <subcellularLocation>
        <location evidence="1">Nucleus</location>
    </subcellularLocation>
</comment>
<accession>A0A9K3KYF1</accession>
<feature type="domain" description="BRCT" evidence="12">
    <location>
        <begin position="851"/>
        <end position="903"/>
    </location>
</feature>
<reference evidence="13" key="1">
    <citation type="journal article" date="2021" name="Sci. Rep.">
        <title>Diploid genomic architecture of Nitzschia inconspicua, an elite biomass production diatom.</title>
        <authorList>
            <person name="Oliver A."/>
            <person name="Podell S."/>
            <person name="Pinowska A."/>
            <person name="Traller J.C."/>
            <person name="Smith S.R."/>
            <person name="McClure R."/>
            <person name="Beliaev A."/>
            <person name="Bohutskyi P."/>
            <person name="Hill E.A."/>
            <person name="Rabines A."/>
            <person name="Zheng H."/>
            <person name="Allen L.Z."/>
            <person name="Kuo A."/>
            <person name="Grigoriev I.V."/>
            <person name="Allen A.E."/>
            <person name="Hazlebeck D."/>
            <person name="Allen E.E."/>
        </authorList>
    </citation>
    <scope>NUCLEOTIDE SEQUENCE</scope>
    <source>
        <strain evidence="13">Hildebrandi</strain>
    </source>
</reference>
<reference evidence="13" key="2">
    <citation type="submission" date="2021-04" db="EMBL/GenBank/DDBJ databases">
        <authorList>
            <person name="Podell S."/>
        </authorList>
    </citation>
    <scope>NUCLEOTIDE SEQUENCE</scope>
    <source>
        <strain evidence="13">Hildebrandi</strain>
    </source>
</reference>
<comment type="caution">
    <text evidence="13">The sequence shown here is derived from an EMBL/GenBank/DDBJ whole genome shotgun (WGS) entry which is preliminary data.</text>
</comment>
<evidence type="ECO:0000256" key="1">
    <source>
        <dbReference type="ARBA" id="ARBA00004123"/>
    </source>
</evidence>
<keyword evidence="5 9" id="KW-0863">Zinc-finger</keyword>
<evidence type="ECO:0000256" key="5">
    <source>
        <dbReference type="ARBA" id="ARBA00022771"/>
    </source>
</evidence>
<dbReference type="PROSITE" id="PS50089">
    <property type="entry name" value="ZF_RING_2"/>
    <property type="match status" value="1"/>
</dbReference>
<dbReference type="GO" id="GO:0045944">
    <property type="term" value="P:positive regulation of transcription by RNA polymerase II"/>
    <property type="evidence" value="ECO:0007669"/>
    <property type="project" value="TreeGrafter"/>
</dbReference>
<dbReference type="OrthoDB" id="49627at2759"/>
<keyword evidence="14" id="KW-1185">Reference proteome</keyword>
<dbReference type="PROSITE" id="PS00518">
    <property type="entry name" value="ZF_RING_1"/>
    <property type="match status" value="1"/>
</dbReference>
<feature type="compositionally biased region" description="Polar residues" evidence="10">
    <location>
        <begin position="421"/>
        <end position="440"/>
    </location>
</feature>
<evidence type="ECO:0000256" key="6">
    <source>
        <dbReference type="ARBA" id="ARBA00022833"/>
    </source>
</evidence>
<evidence type="ECO:0000259" key="12">
    <source>
        <dbReference type="PROSITE" id="PS50172"/>
    </source>
</evidence>
<feature type="compositionally biased region" description="Low complexity" evidence="10">
    <location>
        <begin position="411"/>
        <end position="420"/>
    </location>
</feature>
<evidence type="ECO:0000256" key="10">
    <source>
        <dbReference type="SAM" id="MobiDB-lite"/>
    </source>
</evidence>
<dbReference type="EMBL" id="JAGRRH010000018">
    <property type="protein sequence ID" value="KAG7351376.1"/>
    <property type="molecule type" value="Genomic_DNA"/>
</dbReference>
<name>A0A9K3KYF1_9STRA</name>
<proteinExistence type="predicted"/>
<dbReference type="SMART" id="SM00184">
    <property type="entry name" value="RING"/>
    <property type="match status" value="1"/>
</dbReference>
<keyword evidence="3" id="KW-0677">Repeat</keyword>
<organism evidence="13 14">
    <name type="scientific">Nitzschia inconspicua</name>
    <dbReference type="NCBI Taxonomy" id="303405"/>
    <lineage>
        <taxon>Eukaryota</taxon>
        <taxon>Sar</taxon>
        <taxon>Stramenopiles</taxon>
        <taxon>Ochrophyta</taxon>
        <taxon>Bacillariophyta</taxon>
        <taxon>Bacillariophyceae</taxon>
        <taxon>Bacillariophycidae</taxon>
        <taxon>Bacillariales</taxon>
        <taxon>Bacillariaceae</taxon>
        <taxon>Nitzschia</taxon>
    </lineage>
</organism>
<gene>
    <name evidence="13" type="ORF">IV203_010736</name>
</gene>
<dbReference type="GO" id="GO:0008270">
    <property type="term" value="F:zinc ion binding"/>
    <property type="evidence" value="ECO:0007669"/>
    <property type="project" value="UniProtKB-KW"/>
</dbReference>
<dbReference type="InterPro" id="IPR001841">
    <property type="entry name" value="Znf_RING"/>
</dbReference>
<feature type="domain" description="RING-type" evidence="11">
    <location>
        <begin position="95"/>
        <end position="133"/>
    </location>
</feature>
<feature type="compositionally biased region" description="Basic and acidic residues" evidence="10">
    <location>
        <begin position="398"/>
        <end position="408"/>
    </location>
</feature>
<evidence type="ECO:0000313" key="14">
    <source>
        <dbReference type="Proteomes" id="UP000693970"/>
    </source>
</evidence>
<dbReference type="InterPro" id="IPR001357">
    <property type="entry name" value="BRCT_dom"/>
</dbReference>
<feature type="region of interest" description="Disordered" evidence="10">
    <location>
        <begin position="282"/>
        <end position="472"/>
    </location>
</feature>
<dbReference type="Proteomes" id="UP000693970">
    <property type="component" value="Unassembled WGS sequence"/>
</dbReference>
<dbReference type="Pfam" id="PF13923">
    <property type="entry name" value="zf-C3HC4_2"/>
    <property type="match status" value="1"/>
</dbReference>
<dbReference type="GO" id="GO:0004842">
    <property type="term" value="F:ubiquitin-protein transferase activity"/>
    <property type="evidence" value="ECO:0007669"/>
    <property type="project" value="TreeGrafter"/>
</dbReference>
<dbReference type="GO" id="GO:0000724">
    <property type="term" value="P:double-strand break repair via homologous recombination"/>
    <property type="evidence" value="ECO:0007669"/>
    <property type="project" value="TreeGrafter"/>
</dbReference>
<dbReference type="PROSITE" id="PS50172">
    <property type="entry name" value="BRCT"/>
    <property type="match status" value="2"/>
</dbReference>
<feature type="domain" description="BRCT" evidence="12">
    <location>
        <begin position="947"/>
        <end position="1060"/>
    </location>
</feature>
<feature type="region of interest" description="Disordered" evidence="10">
    <location>
        <begin position="529"/>
        <end position="558"/>
    </location>
</feature>
<keyword evidence="4" id="KW-0227">DNA damage</keyword>
<keyword evidence="8" id="KW-0539">Nucleus</keyword>
<dbReference type="InterPro" id="IPR017907">
    <property type="entry name" value="Znf_RING_CS"/>
</dbReference>
<sequence length="1064" mass="116168">MVSFNHPGNNLEDPTNTDSLENTGDSVIKTIHPESKEQASAEYREELKTNIDVGCTDTAGVNNVPSNSNSDMAMMHLWKTLDLQLRVNIGTSVRCGICLSTMTNPLRTPCVHSFCKDCILASLLCNKYCPECKSPLSKRQLQPFEYLQDMAFAYKDLLKEFGFAPGKYNSEFTTLTQNVGPHDFDDEDDHNDNASQTRLDRLCVAMTWQQHALPYCQDVSRMQRRENDQVVAANTEDLGKVNFQVGLFKEGTDHPLSFPLSQDVQEQIREQLAADQELEMSPERLDSEQDLVDYKGTPQNDPDSIRNYKYSETNNSCKQHHEAMSTNSTTVKEKSAAGTRVTFGKLSSPQDLVVSRSKAPSCEAGPTHEGNVNCSHSQEAENDGDLFMSSSGVVDSKTQSDERKEENGVRSSSVTASSLSTQGNNTEYRTKDSISANTDGMSGCHLRPSPDHRLSAAFPNGGNVEDDGSTAHQDVVPIDPILTSKPNVVAETQALVDADVGGMKGNTDHCYTDRVLPEILLDSRCNAAGGQQDDEVNLDPPQEKVDGISAGPKSDAKQYSNADLEVQQMVDSSRHSGEESTMSARSLGHERVCGDVAHGNLTKIGISTVVRNEMEESAIPNETKISLGENSAATNLAVGTVVDVQARTWPGVNKPGGVGRITSTNKNGTFNIAYVLGGKESGVEAAFIRVAEGMASSQDEGLSTASRRRRRPVEELPRELLHQLAVEGFDTGVPLRSSVGRPKKKCKKIEGPLVDSTNNSAAQSKNTKIVREPKNATSNECNTATASREPSVRREEVTNTLHTADKFYEARFQQAADQGLITVAASGLNERDIDLLKVLCTRTFDGNIKIKTTEAITSKTTFCIISSHVGESDNIIANIRSFKAMMCALEGVPMVSPDWLSECAKNVKINFPLNFIRSLPTKSKKIEDSGEYLYGVARMAAKLQNGTANLPFRNHFAVFIGNYHPTTRTSLSRLFTAGGGRILSNTADASFKMNELLERSTTSKVVVLCSDSCVSIPKALRESLKVLDAKNSQIATVVSYEWIAESVTCAMALPETHFKPKSMK</sequence>
<keyword evidence="7" id="KW-0234">DNA repair</keyword>
<dbReference type="InterPro" id="IPR031099">
    <property type="entry name" value="BRCA1-associated"/>
</dbReference>
<evidence type="ECO:0000256" key="9">
    <source>
        <dbReference type="PROSITE-ProRule" id="PRU00175"/>
    </source>
</evidence>
<dbReference type="GO" id="GO:0005634">
    <property type="term" value="C:nucleus"/>
    <property type="evidence" value="ECO:0007669"/>
    <property type="project" value="UniProtKB-SubCell"/>
</dbReference>
<evidence type="ECO:0000256" key="3">
    <source>
        <dbReference type="ARBA" id="ARBA00022737"/>
    </source>
</evidence>
<evidence type="ECO:0000256" key="7">
    <source>
        <dbReference type="ARBA" id="ARBA00023204"/>
    </source>
</evidence>